<protein>
    <submittedName>
        <fullName evidence="1">Uncharacterized protein</fullName>
    </submittedName>
</protein>
<dbReference type="EMBL" id="BLLL01000011">
    <property type="protein sequence ID" value="GFH63230.1"/>
    <property type="molecule type" value="Genomic_DNA"/>
</dbReference>
<name>A0A6L2R6P9_9BACT</name>
<dbReference type="AlphaFoldDB" id="A0A6L2R6P9"/>
<sequence>MQNAVECFDAEGAAQQAINNFTALLEDTDFAVEMELMGIGRLHFMLRRRMLVEWRGLYAALWRLALSHSFPGDADRIFATFLQTMHGMYQDAQTLQSLVRAKEYWAMLAPVDSADFSPAARHLASFFNQDAMQLRSMNLKLALHIRTVYKFIFDRLF</sequence>
<dbReference type="Proteomes" id="UP000505077">
    <property type="component" value="Unassembled WGS sequence"/>
</dbReference>
<proteinExistence type="predicted"/>
<reference evidence="1 2" key="1">
    <citation type="journal article" date="2020" name="ISME J.">
        <title>Parallel Reductive Genome Evolution in Desulfovibrio Ectosymbionts Independently Acquired by Trichonympha Protists in the Termite Gut.</title>
        <authorList>
            <person name="Takeuchi M."/>
            <person name="Kuwahara H."/>
            <person name="Murakami T."/>
            <person name="Takahashi K."/>
            <person name="Kajitani R."/>
            <person name="Toyoda A."/>
            <person name="Itoh T."/>
            <person name="Ohkuma M."/>
            <person name="Hongoh Y."/>
        </authorList>
    </citation>
    <scope>NUCLEOTIDE SEQUENCE [LARGE SCALE GENOMIC DNA]</scope>
    <source>
        <strain evidence="1">ZnDsv-02</strain>
    </source>
</reference>
<evidence type="ECO:0000313" key="1">
    <source>
        <dbReference type="EMBL" id="GFH63230.1"/>
    </source>
</evidence>
<organism evidence="1 2">
    <name type="scientific">Candidatus Desulfovibrio kirbyi</name>
    <dbReference type="NCBI Taxonomy" id="2696086"/>
    <lineage>
        <taxon>Bacteria</taxon>
        <taxon>Pseudomonadati</taxon>
        <taxon>Thermodesulfobacteriota</taxon>
        <taxon>Desulfovibrionia</taxon>
        <taxon>Desulfovibrionales</taxon>
        <taxon>Desulfovibrionaceae</taxon>
        <taxon>Desulfovibrio</taxon>
    </lineage>
</organism>
<comment type="caution">
    <text evidence="1">The sequence shown here is derived from an EMBL/GenBank/DDBJ whole genome shotgun (WGS) entry which is preliminary data.</text>
</comment>
<gene>
    <name evidence="1" type="ORF">ZNDK_1001</name>
</gene>
<accession>A0A6L2R6P9</accession>
<evidence type="ECO:0000313" key="2">
    <source>
        <dbReference type="Proteomes" id="UP000505077"/>
    </source>
</evidence>